<dbReference type="InterPro" id="IPR000524">
    <property type="entry name" value="Tscrpt_reg_HTH_GntR"/>
</dbReference>
<dbReference type="Proteomes" id="UP000503017">
    <property type="component" value="Chromosome"/>
</dbReference>
<dbReference type="PANTHER" id="PTHR43537:SF20">
    <property type="entry name" value="HTH-TYPE TRANSCRIPTIONAL REPRESSOR GLAR"/>
    <property type="match status" value="1"/>
</dbReference>
<gene>
    <name evidence="5" type="ORF">EB235_30810</name>
</gene>
<dbReference type="SUPFAM" id="SSF48008">
    <property type="entry name" value="GntR ligand-binding domain-like"/>
    <property type="match status" value="1"/>
</dbReference>
<proteinExistence type="predicted"/>
<dbReference type="RefSeq" id="WP_080680945.1">
    <property type="nucleotide sequence ID" value="NZ_CP033367.1"/>
</dbReference>
<organism evidence="5 6">
    <name type="scientific">Mesorhizobium loti R88b</name>
    <dbReference type="NCBI Taxonomy" id="935548"/>
    <lineage>
        <taxon>Bacteria</taxon>
        <taxon>Pseudomonadati</taxon>
        <taxon>Pseudomonadota</taxon>
        <taxon>Alphaproteobacteria</taxon>
        <taxon>Hyphomicrobiales</taxon>
        <taxon>Phyllobacteriaceae</taxon>
        <taxon>Mesorhizobium</taxon>
    </lineage>
</organism>
<dbReference type="GO" id="GO:0003700">
    <property type="term" value="F:DNA-binding transcription factor activity"/>
    <property type="evidence" value="ECO:0007669"/>
    <property type="project" value="InterPro"/>
</dbReference>
<dbReference type="Pfam" id="PF07729">
    <property type="entry name" value="FCD"/>
    <property type="match status" value="1"/>
</dbReference>
<dbReference type="InterPro" id="IPR036390">
    <property type="entry name" value="WH_DNA-bd_sf"/>
</dbReference>
<evidence type="ECO:0000313" key="5">
    <source>
        <dbReference type="EMBL" id="QKD05339.1"/>
    </source>
</evidence>
<evidence type="ECO:0000259" key="4">
    <source>
        <dbReference type="PROSITE" id="PS50949"/>
    </source>
</evidence>
<dbReference type="SMART" id="SM00345">
    <property type="entry name" value="HTH_GNTR"/>
    <property type="match status" value="1"/>
</dbReference>
<sequence length="238" mass="26767">MRIADGKEGDSDLSAPQTIATTVYLKLRDDILNGVLKSGSKVRVDWVVEYYEAGASPVREALTRLATEGLLDHRDQRGFSVKPVSAHELDELTRTRCWVEEMGLRQSIGNRNLQWEEQVVLALHRLTRASCHIIEKPSSIDAEWEKHHGAFHRALIAGCGSNRLIRFSDQLADQLYRYRILAKSDEASPRDCLEEHRLIAESALDGDADRAVSVLVNHYEKSAALCAGRFRLSNGFQN</sequence>
<dbReference type="AlphaFoldDB" id="A0A6M7WXK2"/>
<protein>
    <submittedName>
        <fullName evidence="5">GntR family transcriptional regulator</fullName>
    </submittedName>
</protein>
<reference evidence="5 6" key="1">
    <citation type="submission" date="2018-10" db="EMBL/GenBank/DDBJ databases">
        <authorList>
            <person name="Perry B.J."/>
            <person name="Sullivan J.T."/>
            <person name="Murphy R.J.T."/>
            <person name="Ramsay J.P."/>
            <person name="Ronson C.W."/>
        </authorList>
    </citation>
    <scope>NUCLEOTIDE SEQUENCE [LARGE SCALE GENOMIC DNA]</scope>
    <source>
        <strain evidence="5 6">R88b</strain>
    </source>
</reference>
<dbReference type="Gene3D" id="1.20.120.530">
    <property type="entry name" value="GntR ligand-binding domain-like"/>
    <property type="match status" value="1"/>
</dbReference>
<name>A0A6M7WXK2_RHILI</name>
<dbReference type="PANTHER" id="PTHR43537">
    <property type="entry name" value="TRANSCRIPTIONAL REGULATOR, GNTR FAMILY"/>
    <property type="match status" value="1"/>
</dbReference>
<keyword evidence="2" id="KW-0238">DNA-binding</keyword>
<dbReference type="SMART" id="SM00895">
    <property type="entry name" value="FCD"/>
    <property type="match status" value="1"/>
</dbReference>
<keyword evidence="1" id="KW-0805">Transcription regulation</keyword>
<accession>A0A6M7WXK2</accession>
<evidence type="ECO:0000313" key="6">
    <source>
        <dbReference type="Proteomes" id="UP000503017"/>
    </source>
</evidence>
<dbReference type="EMBL" id="CP033367">
    <property type="protein sequence ID" value="QKD05339.1"/>
    <property type="molecule type" value="Genomic_DNA"/>
</dbReference>
<evidence type="ECO:0000256" key="2">
    <source>
        <dbReference type="ARBA" id="ARBA00023125"/>
    </source>
</evidence>
<dbReference type="InterPro" id="IPR036388">
    <property type="entry name" value="WH-like_DNA-bd_sf"/>
</dbReference>
<feature type="domain" description="HTH gntR-type" evidence="4">
    <location>
        <begin position="17"/>
        <end position="84"/>
    </location>
</feature>
<dbReference type="SUPFAM" id="SSF46785">
    <property type="entry name" value="Winged helix' DNA-binding domain"/>
    <property type="match status" value="1"/>
</dbReference>
<dbReference type="Pfam" id="PF00392">
    <property type="entry name" value="GntR"/>
    <property type="match status" value="1"/>
</dbReference>
<evidence type="ECO:0000256" key="1">
    <source>
        <dbReference type="ARBA" id="ARBA00023015"/>
    </source>
</evidence>
<dbReference type="InterPro" id="IPR008920">
    <property type="entry name" value="TF_FadR/GntR_C"/>
</dbReference>
<dbReference type="Gene3D" id="1.10.10.10">
    <property type="entry name" value="Winged helix-like DNA-binding domain superfamily/Winged helix DNA-binding domain"/>
    <property type="match status" value="1"/>
</dbReference>
<dbReference type="InterPro" id="IPR011711">
    <property type="entry name" value="GntR_C"/>
</dbReference>
<dbReference type="PROSITE" id="PS50949">
    <property type="entry name" value="HTH_GNTR"/>
    <property type="match status" value="1"/>
</dbReference>
<dbReference type="GO" id="GO:0003677">
    <property type="term" value="F:DNA binding"/>
    <property type="evidence" value="ECO:0007669"/>
    <property type="project" value="UniProtKB-KW"/>
</dbReference>
<keyword evidence="3" id="KW-0804">Transcription</keyword>
<evidence type="ECO:0000256" key="3">
    <source>
        <dbReference type="ARBA" id="ARBA00023163"/>
    </source>
</evidence>